<evidence type="ECO:0000313" key="5">
    <source>
        <dbReference type="EMBL" id="KAJ9564904.1"/>
    </source>
</evidence>
<feature type="domain" description="Fe2OG dioxygenase" evidence="4">
    <location>
        <begin position="75"/>
        <end position="175"/>
    </location>
</feature>
<comment type="caution">
    <text evidence="5">The sequence shown here is derived from an EMBL/GenBank/DDBJ whole genome shotgun (WGS) entry which is preliminary data.</text>
</comment>
<keyword evidence="3" id="KW-0560">Oxidoreductase</keyword>
<comment type="similarity">
    <text evidence="3">Belongs to the iron/ascorbate-dependent oxidoreductase family.</text>
</comment>
<accession>A0AA38WU40</accession>
<dbReference type="PANTHER" id="PTHR47991">
    <property type="entry name" value="OXOGLUTARATE/IRON-DEPENDENT DIOXYGENASE"/>
    <property type="match status" value="1"/>
</dbReference>
<dbReference type="GO" id="GO:0046872">
    <property type="term" value="F:metal ion binding"/>
    <property type="evidence" value="ECO:0007669"/>
    <property type="project" value="UniProtKB-KW"/>
</dbReference>
<reference evidence="5" key="1">
    <citation type="submission" date="2023-03" db="EMBL/GenBank/DDBJ databases">
        <title>Chromosome-scale reference genome and RAD-based genetic map of yellow starthistle (Centaurea solstitialis) reveal putative structural variation and QTLs associated with invader traits.</title>
        <authorList>
            <person name="Reatini B."/>
            <person name="Cang F.A."/>
            <person name="Jiang Q."/>
            <person name="Mckibben M.T.W."/>
            <person name="Barker M.S."/>
            <person name="Rieseberg L.H."/>
            <person name="Dlugosch K.M."/>
        </authorList>
    </citation>
    <scope>NUCLEOTIDE SEQUENCE</scope>
    <source>
        <strain evidence="5">CAN-66</strain>
        <tissue evidence="5">Leaf</tissue>
    </source>
</reference>
<dbReference type="EMBL" id="JARYMX010000001">
    <property type="protein sequence ID" value="KAJ9564904.1"/>
    <property type="molecule type" value="Genomic_DNA"/>
</dbReference>
<evidence type="ECO:0000256" key="3">
    <source>
        <dbReference type="RuleBase" id="RU003682"/>
    </source>
</evidence>
<keyword evidence="6" id="KW-1185">Reference proteome</keyword>
<dbReference type="AlphaFoldDB" id="A0AA38WU40"/>
<organism evidence="5 6">
    <name type="scientific">Centaurea solstitialis</name>
    <name type="common">yellow star-thistle</name>
    <dbReference type="NCBI Taxonomy" id="347529"/>
    <lineage>
        <taxon>Eukaryota</taxon>
        <taxon>Viridiplantae</taxon>
        <taxon>Streptophyta</taxon>
        <taxon>Embryophyta</taxon>
        <taxon>Tracheophyta</taxon>
        <taxon>Spermatophyta</taxon>
        <taxon>Magnoliopsida</taxon>
        <taxon>eudicotyledons</taxon>
        <taxon>Gunneridae</taxon>
        <taxon>Pentapetalae</taxon>
        <taxon>asterids</taxon>
        <taxon>campanulids</taxon>
        <taxon>Asterales</taxon>
        <taxon>Asteraceae</taxon>
        <taxon>Carduoideae</taxon>
        <taxon>Cardueae</taxon>
        <taxon>Centaureinae</taxon>
        <taxon>Centaurea</taxon>
    </lineage>
</organism>
<protein>
    <recommendedName>
        <fullName evidence="4">Fe2OG dioxygenase domain-containing protein</fullName>
    </recommendedName>
</protein>
<dbReference type="InterPro" id="IPR027443">
    <property type="entry name" value="IPNS-like_sf"/>
</dbReference>
<gene>
    <name evidence="5" type="ORF">OSB04_000870</name>
</gene>
<evidence type="ECO:0000313" key="6">
    <source>
        <dbReference type="Proteomes" id="UP001172457"/>
    </source>
</evidence>
<name>A0AA38WU40_9ASTR</name>
<dbReference type="SUPFAM" id="SSF51197">
    <property type="entry name" value="Clavaminate synthase-like"/>
    <property type="match status" value="1"/>
</dbReference>
<dbReference type="Pfam" id="PF03171">
    <property type="entry name" value="2OG-FeII_Oxy"/>
    <property type="match status" value="1"/>
</dbReference>
<evidence type="ECO:0000256" key="1">
    <source>
        <dbReference type="ARBA" id="ARBA00022723"/>
    </source>
</evidence>
<dbReference type="PROSITE" id="PS51471">
    <property type="entry name" value="FE2OG_OXY"/>
    <property type="match status" value="1"/>
</dbReference>
<evidence type="ECO:0000256" key="2">
    <source>
        <dbReference type="ARBA" id="ARBA00023004"/>
    </source>
</evidence>
<sequence>MPSHESRLVIRRGLDVAPSHPPRVALSIVLTFTTKKDTLEEYSIEVKKAALKTLVFIAKALNMEVEEMKELFEDGMQGMRMNYYPPCPQPEQVIGHSPHSDAVGITFLLQLNQVEGLQIKKDGMWIPVKPLHDAFIVNIGDILQIVTNEAYSSIEHRAIVNSEKKRMSIATFLSPNMDGDFGPAPSLITPETPARFTRVNVVDYFKNLFSKELKEKMMIDQYRK</sequence>
<proteinExistence type="inferred from homology"/>
<evidence type="ECO:0000259" key="4">
    <source>
        <dbReference type="PROSITE" id="PS51471"/>
    </source>
</evidence>
<dbReference type="InterPro" id="IPR050295">
    <property type="entry name" value="Plant_2OG-oxidoreductases"/>
</dbReference>
<dbReference type="Gene3D" id="2.60.120.330">
    <property type="entry name" value="B-lactam Antibiotic, Isopenicillin N Synthase, Chain"/>
    <property type="match status" value="1"/>
</dbReference>
<dbReference type="InterPro" id="IPR044861">
    <property type="entry name" value="IPNS-like_FE2OG_OXY"/>
</dbReference>
<dbReference type="InterPro" id="IPR005123">
    <property type="entry name" value="Oxoglu/Fe-dep_dioxygenase_dom"/>
</dbReference>
<dbReference type="GO" id="GO:0016491">
    <property type="term" value="F:oxidoreductase activity"/>
    <property type="evidence" value="ECO:0007669"/>
    <property type="project" value="UniProtKB-KW"/>
</dbReference>
<keyword evidence="2 3" id="KW-0408">Iron</keyword>
<dbReference type="Proteomes" id="UP001172457">
    <property type="component" value="Chromosome 1"/>
</dbReference>
<keyword evidence="1 3" id="KW-0479">Metal-binding</keyword>